<sequence>MVLADSIYSESSKYIRKSTKHVEWSKPGDSIYANVKYIDDCNWILTYDPRLNELDEIEQLINASGGMHLETIEIRRDTLFYNGILKNDTLTFVQPGSILKLK</sequence>
<reference evidence="1 2" key="1">
    <citation type="submission" date="2019-08" db="EMBL/GenBank/DDBJ databases">
        <title>Professor.</title>
        <authorList>
            <person name="Park J.S."/>
        </authorList>
    </citation>
    <scope>NUCLEOTIDE SEQUENCE [LARGE SCALE GENOMIC DNA]</scope>
    <source>
        <strain evidence="1 2">176CP5-101</strain>
    </source>
</reference>
<protein>
    <submittedName>
        <fullName evidence="1">Uncharacterized protein</fullName>
    </submittedName>
</protein>
<accession>A0A5C8V995</accession>
<evidence type="ECO:0000313" key="1">
    <source>
        <dbReference type="EMBL" id="TXN38282.1"/>
    </source>
</evidence>
<comment type="caution">
    <text evidence="1">The sequence shown here is derived from an EMBL/GenBank/DDBJ whole genome shotgun (WGS) entry which is preliminary data.</text>
</comment>
<dbReference type="EMBL" id="VRUR01000001">
    <property type="protein sequence ID" value="TXN38282.1"/>
    <property type="molecule type" value="Genomic_DNA"/>
</dbReference>
<name>A0A5C8V995_9FLAO</name>
<dbReference type="AlphaFoldDB" id="A0A5C8V995"/>
<keyword evidence="2" id="KW-1185">Reference proteome</keyword>
<organism evidence="1 2">
    <name type="scientific">Flagellimonas hymeniacidonis</name>
    <dbReference type="NCBI Taxonomy" id="2603628"/>
    <lineage>
        <taxon>Bacteria</taxon>
        <taxon>Pseudomonadati</taxon>
        <taxon>Bacteroidota</taxon>
        <taxon>Flavobacteriia</taxon>
        <taxon>Flavobacteriales</taxon>
        <taxon>Flavobacteriaceae</taxon>
        <taxon>Flagellimonas</taxon>
    </lineage>
</organism>
<dbReference type="RefSeq" id="WP_147743110.1">
    <property type="nucleotide sequence ID" value="NZ_VRUR01000001.1"/>
</dbReference>
<dbReference type="Proteomes" id="UP000321456">
    <property type="component" value="Unassembled WGS sequence"/>
</dbReference>
<proteinExistence type="predicted"/>
<evidence type="ECO:0000313" key="2">
    <source>
        <dbReference type="Proteomes" id="UP000321456"/>
    </source>
</evidence>
<gene>
    <name evidence="1" type="ORF">FVB32_08305</name>
</gene>